<sequence length="266" mass="30406">MSIPFSTKMAALLTKAVPEQIYSYKPGKLITIGSYSLSLTFLLYGASFADWSLTTSTDLYKEEAEETKVDAKWYEHAKVAFLGRSAGSVILSIIPFTLAVIALYIPTRIVTKLHYIPEKIPKCKVTTRTLFNREKSTIIPLRNLRRHEKARVFTGVGDQGVEDRGSFSFSLMDNQASFFKKFYIVNRSGKFWGSDGRFMDALFGRESITQLELKSFKTQQSSYAKNEEKLEKMIQEQISRPRLNNNTDVKNIVLSSRNNHKQQEKK</sequence>
<feature type="transmembrane region" description="Helical" evidence="2">
    <location>
        <begin position="86"/>
        <end position="105"/>
    </location>
</feature>
<dbReference type="Pfam" id="PF06979">
    <property type="entry name" value="TMEM70"/>
    <property type="match status" value="1"/>
</dbReference>
<keyword evidence="4" id="KW-1185">Reference proteome</keyword>
<comment type="caution">
    <text evidence="3">The sequence shown here is derived from an EMBL/GenBank/DDBJ whole genome shotgun (WGS) entry which is preliminary data.</text>
</comment>
<accession>A0A0A8LCB2</accession>
<dbReference type="AlphaFoldDB" id="A0A0A8LCB2"/>
<reference evidence="3 4" key="1">
    <citation type="submission" date="2014-03" db="EMBL/GenBank/DDBJ databases">
        <title>The genome of Kluyveromyces dobzhanskii.</title>
        <authorList>
            <person name="Nystedt B."/>
            <person name="Astrom S."/>
        </authorList>
    </citation>
    <scope>NUCLEOTIDE SEQUENCE [LARGE SCALE GENOMIC DNA]</scope>
    <source>
        <strain evidence="3 4">CBS 2104</strain>
    </source>
</reference>
<feature type="compositionally biased region" description="Polar residues" evidence="1">
    <location>
        <begin position="245"/>
        <end position="257"/>
    </location>
</feature>
<dbReference type="Proteomes" id="UP000031516">
    <property type="component" value="Unassembled WGS sequence"/>
</dbReference>
<evidence type="ECO:0000256" key="1">
    <source>
        <dbReference type="SAM" id="MobiDB-lite"/>
    </source>
</evidence>
<keyword evidence="2" id="KW-0812">Transmembrane</keyword>
<proteinExistence type="predicted"/>
<dbReference type="EMBL" id="CCBQ010000045">
    <property type="protein sequence ID" value="CDO95795.1"/>
    <property type="molecule type" value="Genomic_DNA"/>
</dbReference>
<dbReference type="OrthoDB" id="4083656at2759"/>
<dbReference type="InterPro" id="IPR045325">
    <property type="entry name" value="TMEM70/TMEM186/TMEM223"/>
</dbReference>
<feature type="transmembrane region" description="Helical" evidence="2">
    <location>
        <begin position="29"/>
        <end position="49"/>
    </location>
</feature>
<protein>
    <submittedName>
        <fullName evidence="3">WGS project CCBQ000000000 data, contig 00015</fullName>
    </submittedName>
</protein>
<keyword evidence="2" id="KW-0472">Membrane</keyword>
<keyword evidence="2" id="KW-1133">Transmembrane helix</keyword>
<evidence type="ECO:0000313" key="4">
    <source>
        <dbReference type="Proteomes" id="UP000031516"/>
    </source>
</evidence>
<evidence type="ECO:0000313" key="3">
    <source>
        <dbReference type="EMBL" id="CDO95795.1"/>
    </source>
</evidence>
<organism evidence="3 4">
    <name type="scientific">Kluyveromyces dobzhanskii CBS 2104</name>
    <dbReference type="NCBI Taxonomy" id="1427455"/>
    <lineage>
        <taxon>Eukaryota</taxon>
        <taxon>Fungi</taxon>
        <taxon>Dikarya</taxon>
        <taxon>Ascomycota</taxon>
        <taxon>Saccharomycotina</taxon>
        <taxon>Saccharomycetes</taxon>
        <taxon>Saccharomycetales</taxon>
        <taxon>Saccharomycetaceae</taxon>
        <taxon>Kluyveromyces</taxon>
    </lineage>
</organism>
<feature type="region of interest" description="Disordered" evidence="1">
    <location>
        <begin position="245"/>
        <end position="266"/>
    </location>
</feature>
<evidence type="ECO:0000256" key="2">
    <source>
        <dbReference type="SAM" id="Phobius"/>
    </source>
</evidence>
<gene>
    <name evidence="3" type="ORF">KLDO_g4024</name>
</gene>
<name>A0A0A8LCB2_9SACH</name>